<evidence type="ECO:0000259" key="20">
    <source>
        <dbReference type="SMART" id="SM00128"/>
    </source>
</evidence>
<dbReference type="GO" id="GO:0001726">
    <property type="term" value="C:ruffle"/>
    <property type="evidence" value="ECO:0007669"/>
    <property type="project" value="Ensembl"/>
</dbReference>
<proteinExistence type="inferred from homology"/>
<dbReference type="CTD" id="27124"/>
<dbReference type="FunFam" id="3.60.10.10:FF:000013">
    <property type="entry name" value="Phosphatidylinositol 4,5-bisphosphate 5-phosphatase A"/>
    <property type="match status" value="1"/>
</dbReference>
<feature type="compositionally biased region" description="Low complexity" evidence="19">
    <location>
        <begin position="345"/>
        <end position="357"/>
    </location>
</feature>
<evidence type="ECO:0000256" key="19">
    <source>
        <dbReference type="SAM" id="MobiDB-lite"/>
    </source>
</evidence>
<gene>
    <name evidence="22" type="primary">Inpp5j</name>
</gene>
<dbReference type="GO" id="GO:0030426">
    <property type="term" value="C:growth cone"/>
    <property type="evidence" value="ECO:0007669"/>
    <property type="project" value="Ensembl"/>
</dbReference>
<evidence type="ECO:0000256" key="3">
    <source>
        <dbReference type="ARBA" id="ARBA00012997"/>
    </source>
</evidence>
<evidence type="ECO:0000256" key="13">
    <source>
        <dbReference type="ARBA" id="ARBA00052071"/>
    </source>
</evidence>
<dbReference type="OrthoDB" id="62798at2759"/>
<reference evidence="22" key="1">
    <citation type="submission" date="2025-08" db="UniProtKB">
        <authorList>
            <consortium name="RefSeq"/>
        </authorList>
    </citation>
    <scope>IDENTIFICATION</scope>
    <source>
        <tissue evidence="22">Liver</tissue>
    </source>
</reference>
<evidence type="ECO:0000256" key="5">
    <source>
        <dbReference type="ARBA" id="ARBA00022481"/>
    </source>
</evidence>
<dbReference type="GO" id="GO:0046856">
    <property type="term" value="P:phosphatidylinositol dephosphorylation"/>
    <property type="evidence" value="ECO:0007669"/>
    <property type="project" value="InterPro"/>
</dbReference>
<dbReference type="InterPro" id="IPR041611">
    <property type="entry name" value="SKICH"/>
</dbReference>
<feature type="compositionally biased region" description="Low complexity" evidence="19">
    <location>
        <begin position="385"/>
        <end position="406"/>
    </location>
</feature>
<comment type="catalytic activity">
    <reaction evidence="12">
        <text>1D-myo-inositol 1,4,5-trisphosphate + H2O = 1D-myo-inositol 1,4-bisphosphate + phosphate</text>
        <dbReference type="Rhea" id="RHEA:19797"/>
        <dbReference type="ChEBI" id="CHEBI:15377"/>
        <dbReference type="ChEBI" id="CHEBI:43474"/>
        <dbReference type="ChEBI" id="CHEBI:58282"/>
        <dbReference type="ChEBI" id="CHEBI:203600"/>
        <dbReference type="EC" id="3.1.3.56"/>
    </reaction>
    <physiologicalReaction direction="left-to-right" evidence="12">
        <dbReference type="Rhea" id="RHEA:19798"/>
    </physiologicalReaction>
</comment>
<dbReference type="PANTHER" id="PTHR11200:SF127">
    <property type="entry name" value="PHOSPHATIDYLINOSITOL 4,5-BISPHOSPHATE 5-PHOSPHATASE A"/>
    <property type="match status" value="1"/>
</dbReference>
<comment type="similarity">
    <text evidence="2">Belongs to the inositol 1,4,5-trisphosphate 5-phosphatase type II family.</text>
</comment>
<evidence type="ECO:0000256" key="18">
    <source>
        <dbReference type="ARBA" id="ARBA00080358"/>
    </source>
</evidence>
<dbReference type="SMART" id="SM00128">
    <property type="entry name" value="IPPc"/>
    <property type="match status" value="1"/>
</dbReference>
<dbReference type="InterPro" id="IPR046985">
    <property type="entry name" value="IP5"/>
</dbReference>
<feature type="compositionally biased region" description="Polar residues" evidence="19">
    <location>
        <begin position="1"/>
        <end position="13"/>
    </location>
</feature>
<evidence type="ECO:0000256" key="7">
    <source>
        <dbReference type="ARBA" id="ARBA00022553"/>
    </source>
</evidence>
<feature type="compositionally biased region" description="Polar residues" evidence="19">
    <location>
        <begin position="215"/>
        <end position="227"/>
    </location>
</feature>
<keyword evidence="5" id="KW-0488">Methylation</keyword>
<dbReference type="GO" id="GO:0005737">
    <property type="term" value="C:cytoplasm"/>
    <property type="evidence" value="ECO:0007669"/>
    <property type="project" value="UniProtKB-SubCell"/>
</dbReference>
<evidence type="ECO:0000256" key="11">
    <source>
        <dbReference type="ARBA" id="ARBA00050516"/>
    </source>
</evidence>
<dbReference type="GO" id="GO:0004445">
    <property type="term" value="F:inositol-polyphosphate 5-phosphatase activity"/>
    <property type="evidence" value="ECO:0007669"/>
    <property type="project" value="UniProtKB-EC"/>
</dbReference>
<dbReference type="STRING" id="10036.ENSMAUP00000014130"/>
<feature type="compositionally biased region" description="Low complexity" evidence="19">
    <location>
        <begin position="834"/>
        <end position="849"/>
    </location>
</feature>
<dbReference type="InterPro" id="IPR000300">
    <property type="entry name" value="IPPc"/>
</dbReference>
<evidence type="ECO:0000256" key="9">
    <source>
        <dbReference type="ARBA" id="ARBA00022801"/>
    </source>
</evidence>
<keyword evidence="8" id="KW-0677">Repeat</keyword>
<feature type="compositionally biased region" description="Polar residues" evidence="19">
    <location>
        <begin position="31"/>
        <end position="40"/>
    </location>
</feature>
<comment type="subcellular location">
    <subcellularLocation>
        <location evidence="1">Cytoplasm</location>
    </subcellularLocation>
</comment>
<comment type="catalytic activity">
    <reaction evidence="13">
        <text>1D-myo-inositol 1,3,4,5-tetrakisphosphate + H2O = 1D-myo-inositol 1,3,4-trisphosphate + phosphate</text>
        <dbReference type="Rhea" id="RHEA:11392"/>
        <dbReference type="ChEBI" id="CHEBI:15377"/>
        <dbReference type="ChEBI" id="CHEBI:43474"/>
        <dbReference type="ChEBI" id="CHEBI:57895"/>
        <dbReference type="ChEBI" id="CHEBI:58414"/>
        <dbReference type="EC" id="3.1.3.56"/>
    </reaction>
    <physiologicalReaction direction="left-to-right" evidence="13">
        <dbReference type="Rhea" id="RHEA:11393"/>
    </physiologicalReaction>
</comment>
<evidence type="ECO:0000256" key="8">
    <source>
        <dbReference type="ARBA" id="ARBA00022737"/>
    </source>
</evidence>
<evidence type="ECO:0000256" key="2">
    <source>
        <dbReference type="ARBA" id="ARBA00005910"/>
    </source>
</evidence>
<dbReference type="RefSeq" id="XP_005068967.1">
    <property type="nucleotide sequence ID" value="XM_005068910.4"/>
</dbReference>
<dbReference type="Proteomes" id="UP000886700">
    <property type="component" value="Unplaced"/>
</dbReference>
<feature type="domain" description="Inositol polyphosphate-related phosphatase" evidence="20">
    <location>
        <begin position="412"/>
        <end position="727"/>
    </location>
</feature>
<protein>
    <recommendedName>
        <fullName evidence="15">Phosphatidylinositol 4,5-bisphosphate 5-phosphatase A</fullName>
        <ecNumber evidence="4">3.1.3.36</ecNumber>
        <ecNumber evidence="3">3.1.3.56</ecNumber>
    </recommendedName>
    <alternativeName>
        <fullName evidence="16">Inositol polyphosphate 5-phosphatase J</fullName>
    </alternativeName>
    <alternativeName>
        <fullName evidence="18">Phosphatidylinositol 1,3,4,5-tetrakisphosphate 5-phosphatase</fullName>
    </alternativeName>
    <alternativeName>
        <fullName evidence="17">Phosphatidylinositol 1,4,5-trisphosphate 5-phosphatase</fullName>
    </alternativeName>
</protein>
<feature type="compositionally biased region" description="Polar residues" evidence="19">
    <location>
        <begin position="101"/>
        <end position="111"/>
    </location>
</feature>
<keyword evidence="6" id="KW-0963">Cytoplasm</keyword>
<dbReference type="GO" id="GO:0043198">
    <property type="term" value="C:dendritic shaft"/>
    <property type="evidence" value="ECO:0007669"/>
    <property type="project" value="Ensembl"/>
</dbReference>
<dbReference type="GO" id="GO:0010977">
    <property type="term" value="P:negative regulation of neuron projection development"/>
    <property type="evidence" value="ECO:0007669"/>
    <property type="project" value="Ensembl"/>
</dbReference>
<keyword evidence="7" id="KW-0597">Phosphoprotein</keyword>
<evidence type="ECO:0000256" key="17">
    <source>
        <dbReference type="ARBA" id="ARBA00080251"/>
    </source>
</evidence>
<keyword evidence="9" id="KW-0378">Hydrolase</keyword>
<keyword evidence="21" id="KW-1185">Reference proteome</keyword>
<dbReference type="GeneID" id="101831742"/>
<feature type="region of interest" description="Disordered" evidence="19">
    <location>
        <begin position="832"/>
        <end position="997"/>
    </location>
</feature>
<feature type="region of interest" description="Disordered" evidence="19">
    <location>
        <begin position="1"/>
        <end position="409"/>
    </location>
</feature>
<dbReference type="PANTHER" id="PTHR11200">
    <property type="entry name" value="INOSITOL 5-PHOSPHATASE"/>
    <property type="match status" value="1"/>
</dbReference>
<dbReference type="GO" id="GO:0034485">
    <property type="term" value="F:phosphatidylinositol-3,4,5-trisphosphate 5-phosphatase activity"/>
    <property type="evidence" value="ECO:0007669"/>
    <property type="project" value="Ensembl"/>
</dbReference>
<accession>A0A1U7QBR8</accession>
<dbReference type="Pfam" id="PF17751">
    <property type="entry name" value="SKICH"/>
    <property type="match status" value="1"/>
</dbReference>
<evidence type="ECO:0000256" key="6">
    <source>
        <dbReference type="ARBA" id="ARBA00022490"/>
    </source>
</evidence>
<feature type="compositionally biased region" description="Low complexity" evidence="19">
    <location>
        <begin position="180"/>
        <end position="200"/>
    </location>
</feature>
<feature type="compositionally biased region" description="Low complexity" evidence="19">
    <location>
        <begin position="258"/>
        <end position="276"/>
    </location>
</feature>
<dbReference type="GO" id="GO:0005886">
    <property type="term" value="C:plasma membrane"/>
    <property type="evidence" value="ECO:0007669"/>
    <property type="project" value="Ensembl"/>
</dbReference>
<feature type="compositionally biased region" description="Basic and acidic residues" evidence="19">
    <location>
        <begin position="279"/>
        <end position="289"/>
    </location>
</feature>
<dbReference type="GO" id="GO:0017124">
    <property type="term" value="F:SH3 domain binding"/>
    <property type="evidence" value="ECO:0007669"/>
    <property type="project" value="UniProtKB-KW"/>
</dbReference>
<evidence type="ECO:0000256" key="15">
    <source>
        <dbReference type="ARBA" id="ARBA00067189"/>
    </source>
</evidence>
<evidence type="ECO:0000256" key="12">
    <source>
        <dbReference type="ARBA" id="ARBA00051894"/>
    </source>
</evidence>
<organism evidence="21 22">
    <name type="scientific">Mesocricetus auratus</name>
    <name type="common">Golden hamster</name>
    <dbReference type="NCBI Taxonomy" id="10036"/>
    <lineage>
        <taxon>Eukaryota</taxon>
        <taxon>Metazoa</taxon>
        <taxon>Chordata</taxon>
        <taxon>Craniata</taxon>
        <taxon>Vertebrata</taxon>
        <taxon>Euteleostomi</taxon>
        <taxon>Mammalia</taxon>
        <taxon>Eutheria</taxon>
        <taxon>Euarchontoglires</taxon>
        <taxon>Glires</taxon>
        <taxon>Rodentia</taxon>
        <taxon>Myomorpha</taxon>
        <taxon>Muroidea</taxon>
        <taxon>Cricetidae</taxon>
        <taxon>Cricetinae</taxon>
        <taxon>Mesocricetus</taxon>
    </lineage>
</organism>
<feature type="compositionally biased region" description="Polar residues" evidence="19">
    <location>
        <begin position="160"/>
        <end position="173"/>
    </location>
</feature>
<feature type="compositionally biased region" description="Low complexity" evidence="19">
    <location>
        <begin position="901"/>
        <end position="913"/>
    </location>
</feature>
<dbReference type="Gene3D" id="3.60.10.10">
    <property type="entry name" value="Endonuclease/exonuclease/phosphatase"/>
    <property type="match status" value="1"/>
</dbReference>
<dbReference type="AlphaFoldDB" id="A0A1U7QBR8"/>
<dbReference type="eggNOG" id="KOG0565">
    <property type="taxonomic scope" value="Eukaryota"/>
</dbReference>
<evidence type="ECO:0000256" key="1">
    <source>
        <dbReference type="ARBA" id="ARBA00004496"/>
    </source>
</evidence>
<dbReference type="Gene3D" id="2.60.40.2840">
    <property type="match status" value="1"/>
</dbReference>
<dbReference type="GO" id="GO:0004439">
    <property type="term" value="F:phosphatidylinositol-4,5-bisphosphate 5-phosphatase activity"/>
    <property type="evidence" value="ECO:0007669"/>
    <property type="project" value="UniProtKB-EC"/>
</dbReference>
<feature type="compositionally biased region" description="Low complexity" evidence="19">
    <location>
        <begin position="921"/>
        <end position="931"/>
    </location>
</feature>
<evidence type="ECO:0000256" key="10">
    <source>
        <dbReference type="ARBA" id="ARBA00023036"/>
    </source>
</evidence>
<dbReference type="Pfam" id="PF22669">
    <property type="entry name" value="Exo_endo_phos2"/>
    <property type="match status" value="1"/>
</dbReference>
<dbReference type="FunFam" id="2.60.40.2840:FF:000003">
    <property type="entry name" value="Phosphatidylinositol 4,5-bisphosphate 5-phosphatase A"/>
    <property type="match status" value="1"/>
</dbReference>
<comment type="function">
    <text evidence="14">Inositol 5-phosphatase, which converts inositol 1,4,5-trisphosphate to inositol 1,4-bisphosphate. Also converts phosphatidylinositol 4,5-bisphosphate to phosphatidylinositol 4-phosphate and inositol 1,3,4,5-tetrakisphosphate to inositol 1,3,4-trisphosphate in vitro. May be involved in modulation of the function of inositol and phosphatidylinositol polyphosphate-binding proteins that are present at membranes ruffles.</text>
</comment>
<dbReference type="InterPro" id="IPR036691">
    <property type="entry name" value="Endo/exonu/phosph_ase_sf"/>
</dbReference>
<evidence type="ECO:0000313" key="22">
    <source>
        <dbReference type="RefSeq" id="XP_005068967.1"/>
    </source>
</evidence>
<evidence type="ECO:0000256" key="14">
    <source>
        <dbReference type="ARBA" id="ARBA00059259"/>
    </source>
</evidence>
<sequence length="997" mass="106647">MEGQSSRGSTRPGTRTGLGPLPVPHGALQAGSASKVNSSFPLPAKNAGPVPRGPRLALAPVGPRAAVSPPSEGPRPALASPRPIPAPLSTPGEQKRPPAHRSSNLASTSVGQLVVSASAGPKPPPATSVSILAPKSLGQLVISASAMPRPPQATLGPALSPTSRDQKQLSPTSVGPKPTLAASGLSLALASQEQPLQSPSSPSPVPSPTLSPSQEQTLAPASVTSAPASERQLTDAITRRPIAPAEGALQTPAQATVLAASPPRAPASSDPRLSPSFRARPEAPRHSLEDSVLPPPPPQTLPLDVSPGLPEPGTRSPGLLSPTFRPGTSSNQTVPPPLPKPPRSPSRSPSRSPNRSPCVPPAPDTALPRPGTQGVGPGRCPSPHPQTQESPASTTSSASSSWSAQPTCKSDPGFRITVVTWNVGTAMPPDDVTSLLHLGGGHDSDGADMIAIGLQEVNSMINKRLKDALFTDQWSELFMDALGPFNFVLVSTVRMQGVILLLFAKYYHLPFLRDVQTDCTRTGLGGYWGNKGGVSVRLAAFGHMLCFLNCHLPAHMDKAEQRKDNFQTILSLQQFQGPGAHGILDHDLVFWFGDLNFRIESYDLHFVKFAIDSNQFHQLWEKDQLNMAKNTWPILKGFQEGPLNFAPTFKFDVGTNKYDTSAKKRKPAWTDRILWKVKAPSGGPSPSGRESHRLQVTQHSYRSHMEYTVSDHKPVAAQFVLQFAFRDDVPLVRLEVADEWVRPEQAVVRYRMETVFARSSWDWIGLYRVGFRHCKDYMAYVWAKHEEVDGNIYQVTFSEESLPKDHGDFILGYYSHHHSILIGVTEPFQISLPTSESASSTTDSSGTSSEGEDDSTLELLAPKSRSPSPGKSKRHRSRSPGLARFPSLALRPSSRERRGGSRSPSPQSRQLPRVAPDRGHSSGSRGSSEEGPTGLPGPWAFPPAVPRSLGLLPALRLETVDPGGGGSWGPDREAPDPNSLSPSPQSRLGLEEGGLGP</sequence>
<keyword evidence="10" id="KW-0729">SH3-binding</keyword>
<evidence type="ECO:0000313" key="21">
    <source>
        <dbReference type="Proteomes" id="UP000886700"/>
    </source>
</evidence>
<dbReference type="KEGG" id="maua:101831742"/>
<dbReference type="EC" id="3.1.3.36" evidence="4"/>
<evidence type="ECO:0000256" key="16">
    <source>
        <dbReference type="ARBA" id="ARBA00075782"/>
    </source>
</evidence>
<comment type="catalytic activity">
    <reaction evidence="11">
        <text>a 1,2-diacyl-sn-glycero-3-phospho-(1D-myo-inositol-4,5-bisphosphate) + H2O = a 1,2-diacyl-sn-glycero-3-phospho-(1D-myo-inositol 4-phosphate) + phosphate</text>
        <dbReference type="Rhea" id="RHEA:22764"/>
        <dbReference type="ChEBI" id="CHEBI:15377"/>
        <dbReference type="ChEBI" id="CHEBI:43474"/>
        <dbReference type="ChEBI" id="CHEBI:58178"/>
        <dbReference type="ChEBI" id="CHEBI:58456"/>
        <dbReference type="EC" id="3.1.3.36"/>
    </reaction>
    <physiologicalReaction direction="left-to-right" evidence="11">
        <dbReference type="Rhea" id="RHEA:22765"/>
    </physiologicalReaction>
</comment>
<dbReference type="CDD" id="cd09094">
    <property type="entry name" value="INPP5c_INPP5J-like"/>
    <property type="match status" value="1"/>
</dbReference>
<name>A0A1U7QBR8_MESAU</name>
<feature type="compositionally biased region" description="Pro residues" evidence="19">
    <location>
        <begin position="334"/>
        <end position="344"/>
    </location>
</feature>
<evidence type="ECO:0000256" key="4">
    <source>
        <dbReference type="ARBA" id="ARBA00013044"/>
    </source>
</evidence>
<dbReference type="SUPFAM" id="SSF56219">
    <property type="entry name" value="DNase I-like"/>
    <property type="match status" value="1"/>
</dbReference>
<dbReference type="EC" id="3.1.3.56" evidence="3"/>